<dbReference type="OrthoDB" id="6086648at2759"/>
<evidence type="ECO:0000313" key="9">
    <source>
        <dbReference type="Proteomes" id="UP000507470"/>
    </source>
</evidence>
<dbReference type="SMART" id="SM00112">
    <property type="entry name" value="CA"/>
    <property type="match status" value="1"/>
</dbReference>
<comment type="subcellular location">
    <subcellularLocation>
        <location evidence="1">Membrane</location>
        <topology evidence="1">Single-pass membrane protein</topology>
    </subcellularLocation>
</comment>
<feature type="domain" description="Cadherin" evidence="7">
    <location>
        <begin position="286"/>
        <end position="390"/>
    </location>
</feature>
<feature type="compositionally biased region" description="Basic and acidic residues" evidence="6">
    <location>
        <begin position="397"/>
        <end position="414"/>
    </location>
</feature>
<dbReference type="Gene3D" id="2.60.40.60">
    <property type="entry name" value="Cadherins"/>
    <property type="match status" value="2"/>
</dbReference>
<dbReference type="EMBL" id="CACVKT020002142">
    <property type="protein sequence ID" value="CAC5375304.1"/>
    <property type="molecule type" value="Genomic_DNA"/>
</dbReference>
<protein>
    <recommendedName>
        <fullName evidence="7">Cadherin domain-containing protein</fullName>
    </recommendedName>
</protein>
<dbReference type="Pfam" id="PF00028">
    <property type="entry name" value="Cadherin"/>
    <property type="match status" value="1"/>
</dbReference>
<dbReference type="NCBIfam" id="TIGR01965">
    <property type="entry name" value="VCBS_repeat"/>
    <property type="match status" value="1"/>
</dbReference>
<dbReference type="GO" id="GO:0007156">
    <property type="term" value="P:homophilic cell adhesion via plasma membrane adhesion molecules"/>
    <property type="evidence" value="ECO:0007669"/>
    <property type="project" value="InterPro"/>
</dbReference>
<keyword evidence="9" id="KW-1185">Reference proteome</keyword>
<dbReference type="SUPFAM" id="SSF49313">
    <property type="entry name" value="Cadherin-like"/>
    <property type="match status" value="2"/>
</dbReference>
<dbReference type="CDD" id="cd11304">
    <property type="entry name" value="Cadherin_repeat"/>
    <property type="match status" value="2"/>
</dbReference>
<keyword evidence="3" id="KW-0472">Membrane</keyword>
<dbReference type="InterPro" id="IPR050174">
    <property type="entry name" value="Protocadherin/Cadherin-CA"/>
</dbReference>
<keyword evidence="3" id="KW-1133">Transmembrane helix</keyword>
<evidence type="ECO:0000256" key="2">
    <source>
        <dbReference type="ARBA" id="ARBA00022692"/>
    </source>
</evidence>
<keyword evidence="5" id="KW-0106">Calcium</keyword>
<reference evidence="8 9" key="1">
    <citation type="submission" date="2020-06" db="EMBL/GenBank/DDBJ databases">
        <authorList>
            <person name="Li R."/>
            <person name="Bekaert M."/>
        </authorList>
    </citation>
    <scope>NUCLEOTIDE SEQUENCE [LARGE SCALE GENOMIC DNA]</scope>
    <source>
        <strain evidence="9">wild</strain>
    </source>
</reference>
<dbReference type="GO" id="GO:0005886">
    <property type="term" value="C:plasma membrane"/>
    <property type="evidence" value="ECO:0007669"/>
    <property type="project" value="TreeGrafter"/>
</dbReference>
<name>A0A6J8B078_MYTCO</name>
<dbReference type="Proteomes" id="UP000507470">
    <property type="component" value="Unassembled WGS sequence"/>
</dbReference>
<feature type="domain" description="Cadherin" evidence="7">
    <location>
        <begin position="200"/>
        <end position="283"/>
    </location>
</feature>
<keyword evidence="4" id="KW-0325">Glycoprotein</keyword>
<evidence type="ECO:0000256" key="1">
    <source>
        <dbReference type="ARBA" id="ARBA00004167"/>
    </source>
</evidence>
<keyword evidence="2" id="KW-0812">Transmembrane</keyword>
<dbReference type="PROSITE" id="PS50268">
    <property type="entry name" value="CADHERIN_2"/>
    <property type="match status" value="2"/>
</dbReference>
<gene>
    <name evidence="8" type="ORF">MCOR_12355</name>
</gene>
<dbReference type="PANTHER" id="PTHR24028">
    <property type="entry name" value="CADHERIN-87A"/>
    <property type="match status" value="1"/>
</dbReference>
<dbReference type="InterPro" id="IPR002126">
    <property type="entry name" value="Cadherin-like_dom"/>
</dbReference>
<evidence type="ECO:0000256" key="6">
    <source>
        <dbReference type="SAM" id="MobiDB-lite"/>
    </source>
</evidence>
<accession>A0A6J8B078</accession>
<dbReference type="AlphaFoldDB" id="A0A6J8B078"/>
<dbReference type="GO" id="GO:0005509">
    <property type="term" value="F:calcium ion binding"/>
    <property type="evidence" value="ECO:0007669"/>
    <property type="project" value="UniProtKB-UniRule"/>
</dbReference>
<evidence type="ECO:0000256" key="3">
    <source>
        <dbReference type="ARBA" id="ARBA00022989"/>
    </source>
</evidence>
<evidence type="ECO:0000259" key="7">
    <source>
        <dbReference type="PROSITE" id="PS50268"/>
    </source>
</evidence>
<evidence type="ECO:0000313" key="8">
    <source>
        <dbReference type="EMBL" id="CAC5375304.1"/>
    </source>
</evidence>
<sequence>MEFNELIQSVGRAYSSAVKDDYPIKLPSCETIKLLVVAVLKNNYFEFNDRYFVQKICASMGSKCSPEICDIRAFEPPTINGLPRASDIREDVVVETTLYTFSVTDPESTVVTCDVTAIIPSTNIMFIKPSPNFNEFDILLQSNPSLIYDVVRTYRLDIQCSDGRRTDTNVFFMNVLRNKPTVFLNLQNITTVSSVASYIGQIVFDVDISDPENDQVQFSMFCVPSTNCPLEIYHSGEIVLKRSIEGEFVPVYDVYVHVTDGRSTTGPRSLTVHVVDINYVPVIRNLPLPSALVVSENSALGLSIFQVSIQDNDGSDTHTYSMTSFPSDGVLYFDIDSATGLMSVSATTNVNYEAVSSTSFTLTITVSDTKDSASQNLTVTIANQNEAPVFKKTSPGDYHDRDPERSEINQRNDRQANGYSYPSWNAWKWYEQQ</sequence>
<proteinExistence type="predicted"/>
<dbReference type="InterPro" id="IPR010221">
    <property type="entry name" value="VCBS_dom"/>
</dbReference>
<evidence type="ECO:0000256" key="4">
    <source>
        <dbReference type="ARBA" id="ARBA00023180"/>
    </source>
</evidence>
<dbReference type="PANTHER" id="PTHR24028:SF328">
    <property type="entry name" value="CADHERIN-3"/>
    <property type="match status" value="1"/>
</dbReference>
<evidence type="ECO:0000256" key="5">
    <source>
        <dbReference type="PROSITE-ProRule" id="PRU00043"/>
    </source>
</evidence>
<feature type="region of interest" description="Disordered" evidence="6">
    <location>
        <begin position="388"/>
        <end position="418"/>
    </location>
</feature>
<dbReference type="InterPro" id="IPR015919">
    <property type="entry name" value="Cadherin-like_sf"/>
</dbReference>
<organism evidence="8 9">
    <name type="scientific">Mytilus coruscus</name>
    <name type="common">Sea mussel</name>
    <dbReference type="NCBI Taxonomy" id="42192"/>
    <lineage>
        <taxon>Eukaryota</taxon>
        <taxon>Metazoa</taxon>
        <taxon>Spiralia</taxon>
        <taxon>Lophotrochozoa</taxon>
        <taxon>Mollusca</taxon>
        <taxon>Bivalvia</taxon>
        <taxon>Autobranchia</taxon>
        <taxon>Pteriomorphia</taxon>
        <taxon>Mytilida</taxon>
        <taxon>Mytiloidea</taxon>
        <taxon>Mytilidae</taxon>
        <taxon>Mytilinae</taxon>
        <taxon>Mytilus</taxon>
    </lineage>
</organism>